<keyword evidence="1" id="KW-0812">Transmembrane</keyword>
<dbReference type="Proteomes" id="UP000070352">
    <property type="component" value="Unassembled WGS sequence"/>
</dbReference>
<gene>
    <name evidence="2" type="ORF">U473_11050</name>
</gene>
<dbReference type="AlphaFoldDB" id="A0A135L7V5"/>
<dbReference type="STRING" id="1413211.U473_11050"/>
<protein>
    <recommendedName>
        <fullName evidence="4">Pilus assembly protein</fullName>
    </recommendedName>
</protein>
<dbReference type="EMBL" id="LSKU01000001">
    <property type="protein sequence ID" value="KXG45084.1"/>
    <property type="molecule type" value="Genomic_DNA"/>
</dbReference>
<dbReference type="Pfam" id="PF04964">
    <property type="entry name" value="Flp_Fap"/>
    <property type="match status" value="1"/>
</dbReference>
<keyword evidence="1" id="KW-0472">Membrane</keyword>
<keyword evidence="3" id="KW-1185">Reference proteome</keyword>
<evidence type="ECO:0008006" key="4">
    <source>
        <dbReference type="Google" id="ProtNLM"/>
    </source>
</evidence>
<accession>A0A135L7V5</accession>
<sequence length="72" mass="7691">MKLWVKQHHVKRNIKEALQNEKGQGMVEYGLIIALIAVVVIVALTTMGGNLKDLFNKVAGDVSSTSGGTTAP</sequence>
<evidence type="ECO:0000256" key="1">
    <source>
        <dbReference type="SAM" id="Phobius"/>
    </source>
</evidence>
<comment type="caution">
    <text evidence="2">The sequence shown here is derived from an EMBL/GenBank/DDBJ whole genome shotgun (WGS) entry which is preliminary data.</text>
</comment>
<name>A0A135L7V5_9BACI</name>
<evidence type="ECO:0000313" key="3">
    <source>
        <dbReference type="Proteomes" id="UP000070352"/>
    </source>
</evidence>
<keyword evidence="1" id="KW-1133">Transmembrane helix</keyword>
<proteinExistence type="predicted"/>
<organism evidence="2 3">
    <name type="scientific">Tepidibacillus decaturensis</name>
    <dbReference type="NCBI Taxonomy" id="1413211"/>
    <lineage>
        <taxon>Bacteria</taxon>
        <taxon>Bacillati</taxon>
        <taxon>Bacillota</taxon>
        <taxon>Bacilli</taxon>
        <taxon>Bacillales</taxon>
        <taxon>Bacillaceae</taxon>
        <taxon>Tepidibacillus</taxon>
    </lineage>
</organism>
<reference evidence="2 3" key="1">
    <citation type="submission" date="2016-02" db="EMBL/GenBank/DDBJ databases">
        <title>Draft Genome for Tepidibacillus decaturensis nov. sp. Strain Z9, an Anaerobic, Moderately Thermophilic and Heterotrophic Bacterium from Deep Subsurface of the Illinois Basin, USA.</title>
        <authorList>
            <person name="Dong Y."/>
            <person name="Chang J.Y."/>
            <person name="Sanford R."/>
            <person name="Fouke B.W."/>
        </authorList>
    </citation>
    <scope>NUCLEOTIDE SEQUENCE [LARGE SCALE GENOMIC DNA]</scope>
    <source>
        <strain evidence="2 3">Z9</strain>
    </source>
</reference>
<evidence type="ECO:0000313" key="2">
    <source>
        <dbReference type="EMBL" id="KXG45084.1"/>
    </source>
</evidence>
<feature type="transmembrane region" description="Helical" evidence="1">
    <location>
        <begin position="29"/>
        <end position="47"/>
    </location>
</feature>
<dbReference type="InterPro" id="IPR007047">
    <property type="entry name" value="Flp_Fap"/>
</dbReference>